<sequence>MKVSHLPINTLPLIAKFRIINDLPTFIAPKIHNCGIIMEAIATQGVGTWKKYGRRSV</sequence>
<comment type="caution">
    <text evidence="1">The sequence shown here is derived from an EMBL/GenBank/DDBJ whole genome shotgun (WGS) entry which is preliminary data.</text>
</comment>
<keyword evidence="2" id="KW-1185">Reference proteome</keyword>
<organism evidence="1 2">
    <name type="scientific">Iningainema tapete BLCC-T55</name>
    <dbReference type="NCBI Taxonomy" id="2748662"/>
    <lineage>
        <taxon>Bacteria</taxon>
        <taxon>Bacillati</taxon>
        <taxon>Cyanobacteriota</taxon>
        <taxon>Cyanophyceae</taxon>
        <taxon>Nostocales</taxon>
        <taxon>Scytonemataceae</taxon>
        <taxon>Iningainema tapete</taxon>
    </lineage>
</organism>
<dbReference type="Proteomes" id="UP000629098">
    <property type="component" value="Unassembled WGS sequence"/>
</dbReference>
<dbReference type="RefSeq" id="WP_190831923.1">
    <property type="nucleotide sequence ID" value="NZ_CAWPPI010000072.1"/>
</dbReference>
<name>A0A8J7CFB4_9CYAN</name>
<gene>
    <name evidence="1" type="ORF">ICL16_21745</name>
</gene>
<dbReference type="EMBL" id="JACXAE010000072">
    <property type="protein sequence ID" value="MBD2774615.1"/>
    <property type="molecule type" value="Genomic_DNA"/>
</dbReference>
<protein>
    <submittedName>
        <fullName evidence="1">Uncharacterized protein</fullName>
    </submittedName>
</protein>
<reference evidence="1" key="1">
    <citation type="submission" date="2020-09" db="EMBL/GenBank/DDBJ databases">
        <title>Iningainema tapete sp. nov. (Scytonemataceae, Cyanobacteria) from greenhouses in central Florida (USA) produces two types of nodularin with biosynthetic potential for microcystin-LR and anabaenopeptins.</title>
        <authorList>
            <person name="Berthold D.E."/>
            <person name="Lefler F.W."/>
            <person name="Huang I.-S."/>
            <person name="Abdulla H."/>
            <person name="Zimba P.V."/>
            <person name="Laughinghouse H.D. IV."/>
        </authorList>
    </citation>
    <scope>NUCLEOTIDE SEQUENCE</scope>
    <source>
        <strain evidence="1">BLCCT55</strain>
    </source>
</reference>
<dbReference type="AlphaFoldDB" id="A0A8J7CFB4"/>
<proteinExistence type="predicted"/>
<evidence type="ECO:0000313" key="1">
    <source>
        <dbReference type="EMBL" id="MBD2774615.1"/>
    </source>
</evidence>
<evidence type="ECO:0000313" key="2">
    <source>
        <dbReference type="Proteomes" id="UP000629098"/>
    </source>
</evidence>
<accession>A0A8J7CFB4</accession>